<dbReference type="PANTHER" id="PTHR12747:SF0">
    <property type="entry name" value="ELONGATOR COMPLEX PROTEIN 1"/>
    <property type="match status" value="1"/>
</dbReference>
<dbReference type="InterPro" id="IPR056164">
    <property type="entry name" value="Beta-prop_ELP1_1st"/>
</dbReference>
<dbReference type="Pfam" id="PF04762">
    <property type="entry name" value="Beta-prop_ELP1_1st"/>
    <property type="match status" value="1"/>
</dbReference>
<evidence type="ECO:0000256" key="6">
    <source>
        <dbReference type="SAM" id="MobiDB-lite"/>
    </source>
</evidence>
<dbReference type="Pfam" id="PF23925">
    <property type="entry name" value="A-sol_ELP1"/>
    <property type="match status" value="1"/>
</dbReference>
<feature type="region of interest" description="Disordered" evidence="6">
    <location>
        <begin position="1061"/>
        <end position="1094"/>
    </location>
</feature>
<keyword evidence="4" id="KW-0819">tRNA processing</keyword>
<dbReference type="InterPro" id="IPR056166">
    <property type="entry name" value="TPR_ELP1"/>
</dbReference>
<sequence>MRNLRNARFHLCRDAIGATAACWDAGKNEVVVAFGPTIEEPRVRLARIVDQNQLNCHDIASWDVLESYPGQIVDRVASLHYFGDLAAVCAIMAGGDIVMIHEESPGSYEAAHIEIVGSVDTGIAAARWSPDEEVLAVVTTSGNLILMSRSFDTISETPLAPADLAASKHVSVGWGKKETQFKGRGAAKALRDPTIPEIIDDGTLSPTDDVSAVTISWRGDGEYVAINSTEAIDNGTTEAEEALSERKRRRVIRVYSREGVLDSASEPVDGLESHLSWRPAGNLLAAVQRKAAFPGRSDSQDEFNIVFFERNGLRHGQFALRLPSTGATEGPTSLDWNTDSTVLAITYESAVQLWTTGNYHWYLKQELNTSPRQPLTLWHPEKPLLLATAASNGLVCAEYIFDTARGSLTPPHDHGSVAVIDGRTIKLTPLRAANMPPPMSLFELPISLPAVDVAFAPQDDVIAVLTSFGLELFTWSWSSPGKRPSKPTALAHLAIGLSRSGHLYANERQLAKNCTSYIVTDDHLVFTTSNHLLKFVHLSEAHDLEVPLDDPGVDERCRNIEQGAQLVTSIPSSLCVVLQMPRGNLETIYPRAMVVSGIRKLIDALDYRNAFAFCRSQRVDMNILYDHKPQQFLENVGKFLEQLNDARNEDVSQTMYKDTKNVKISSAFRSQEAVQVASAPATVSANKVNTICDAVLAELAARRKSNLQNLITAHVSKTPPAIDDGLSMVAQLVGDTATAEARALSARAVEHICFLVDVNLLYKHALGLYDLNLTMLIAQQSLMDPREYIPFIQKLHGMSETWRKFSIDDYLERHEKALVHLADFNDFDKFVEYTGKHRLYTKALSIYRYNSARLAVITNAYAEYLESQSKYREAGLAYESLKNYGKATSCYQSAGVSCWRECLFAAQSQNPPLSSEVFNELASTLIDALLEARDYSSASKIQLEYLDSVEGVRTLCKGYEFAEAIRICSLRRRMDLLQSEVDPGLGDALSSLTELLADCRTQLKSQVPRVLELRRKALEDPFGFYEGERQGGDDVPDDVSIAASSRVSTGASLFTRYSKGSAATGKTGETGGTGTTQQLRNRKKREEKKRARGRKGTVYEQEYLVNSLRRLVERVERARPEVQRLVVGLIRRDMAERARAIETLMADLIEACQVAICEVWQQPGVPGSAQGAPGMMGSILSSGNGDAAQQDDGVAQSIAIAPTIAAFERLSLLG</sequence>
<evidence type="ECO:0000313" key="12">
    <source>
        <dbReference type="EMBL" id="CAK7274901.1"/>
    </source>
</evidence>
<dbReference type="Pfam" id="PF23797">
    <property type="entry name" value="Beta-prop_ELP1_2nd"/>
    <property type="match status" value="2"/>
</dbReference>
<dbReference type="PANTHER" id="PTHR12747">
    <property type="entry name" value="ELONGATOR COMPLEX PROTEIN 1"/>
    <property type="match status" value="1"/>
</dbReference>
<evidence type="ECO:0000259" key="10">
    <source>
        <dbReference type="Pfam" id="PF23925"/>
    </source>
</evidence>
<evidence type="ECO:0000256" key="3">
    <source>
        <dbReference type="ARBA" id="ARBA00022490"/>
    </source>
</evidence>
<comment type="pathway">
    <text evidence="1">tRNA modification; 5-methoxycarbonylmethyl-2-thiouridine-tRNA biosynthesis.</text>
</comment>
<dbReference type="Pfam" id="PF23878">
    <property type="entry name" value="TPR_ELP1"/>
    <property type="match status" value="1"/>
</dbReference>
<evidence type="ECO:0000259" key="8">
    <source>
        <dbReference type="Pfam" id="PF23797"/>
    </source>
</evidence>
<gene>
    <name evidence="12" type="primary">ELP1</name>
    <name evidence="12" type="ORF">SEPCBS119000_006411</name>
</gene>
<keyword evidence="13" id="KW-1185">Reference proteome</keyword>
<name>A0ABP0E5F8_9PEZI</name>
<evidence type="ECO:0000259" key="7">
    <source>
        <dbReference type="Pfam" id="PF04762"/>
    </source>
</evidence>
<dbReference type="Pfam" id="PF23936">
    <property type="entry name" value="HB_ELP1"/>
    <property type="match status" value="1"/>
</dbReference>
<feature type="domain" description="ELP1 alpha-solenoid" evidence="10">
    <location>
        <begin position="591"/>
        <end position="795"/>
    </location>
</feature>
<evidence type="ECO:0000256" key="4">
    <source>
        <dbReference type="ARBA" id="ARBA00022694"/>
    </source>
</evidence>
<proteinExistence type="inferred from homology"/>
<organism evidence="12 13">
    <name type="scientific">Sporothrix epigloea</name>
    <dbReference type="NCBI Taxonomy" id="1892477"/>
    <lineage>
        <taxon>Eukaryota</taxon>
        <taxon>Fungi</taxon>
        <taxon>Dikarya</taxon>
        <taxon>Ascomycota</taxon>
        <taxon>Pezizomycotina</taxon>
        <taxon>Sordariomycetes</taxon>
        <taxon>Sordariomycetidae</taxon>
        <taxon>Ophiostomatales</taxon>
        <taxon>Ophiostomataceae</taxon>
        <taxon>Sporothrix</taxon>
    </lineage>
</organism>
<dbReference type="InterPro" id="IPR006849">
    <property type="entry name" value="Elp1"/>
</dbReference>
<dbReference type="InterPro" id="IPR056167">
    <property type="entry name" value="A-sol_ELP1"/>
</dbReference>
<accession>A0ABP0E5F8</accession>
<evidence type="ECO:0000256" key="1">
    <source>
        <dbReference type="ARBA" id="ARBA00005043"/>
    </source>
</evidence>
<feature type="compositionally biased region" description="Basic residues" evidence="6">
    <location>
        <begin position="1080"/>
        <end position="1094"/>
    </location>
</feature>
<comment type="function">
    <text evidence="5">Component of the elongator complex which is required for multiple tRNA modifications, including mcm5U (5-methoxycarbonylmethyl uridine), mcm5s2U (5-methoxycarbonylmethyl-2-thiouridine), and ncm5U (5-carbamoylmethyl uridine). The elongator complex catalyzes formation of carboxymethyluridine in the wobble base at position 34 in tRNAs.</text>
</comment>
<comment type="subcellular location">
    <subcellularLocation>
        <location evidence="5">Cytoplasm</location>
    </subcellularLocation>
    <subcellularLocation>
        <location evidence="5">Nucleus</location>
    </subcellularLocation>
</comment>
<comment type="similarity">
    <text evidence="2 5">Belongs to the ELP1/IKA1 family.</text>
</comment>
<reference evidence="12 13" key="1">
    <citation type="submission" date="2024-01" db="EMBL/GenBank/DDBJ databases">
        <authorList>
            <person name="Allen C."/>
            <person name="Tagirdzhanova G."/>
        </authorList>
    </citation>
    <scope>NUCLEOTIDE SEQUENCE [LARGE SCALE GENOMIC DNA]</scope>
    <source>
        <strain evidence="12 13">CBS 119000</strain>
    </source>
</reference>
<keyword evidence="5" id="KW-0539">Nucleus</keyword>
<keyword evidence="3 5" id="KW-0963">Cytoplasm</keyword>
<evidence type="ECO:0000259" key="11">
    <source>
        <dbReference type="Pfam" id="PF23936"/>
    </source>
</evidence>
<evidence type="ECO:0000256" key="5">
    <source>
        <dbReference type="PIRNR" id="PIRNR017233"/>
    </source>
</evidence>
<evidence type="ECO:0000259" key="9">
    <source>
        <dbReference type="Pfam" id="PF23878"/>
    </source>
</evidence>
<feature type="domain" description="ELP1 N-terminal second beta-propeller" evidence="8">
    <location>
        <begin position="419"/>
        <end position="484"/>
    </location>
</feature>
<dbReference type="EMBL" id="CAWUON010000164">
    <property type="protein sequence ID" value="CAK7274901.1"/>
    <property type="molecule type" value="Genomic_DNA"/>
</dbReference>
<dbReference type="Proteomes" id="UP001642502">
    <property type="component" value="Unassembled WGS sequence"/>
</dbReference>
<feature type="domain" description="ELP1 N-terminal second beta-propeller" evidence="8">
    <location>
        <begin position="492"/>
        <end position="567"/>
    </location>
</feature>
<comment type="caution">
    <text evidence="12">The sequence shown here is derived from an EMBL/GenBank/DDBJ whole genome shotgun (WGS) entry which is preliminary data.</text>
</comment>
<protein>
    <recommendedName>
        <fullName evidence="5">Elongator complex protein 1</fullName>
    </recommendedName>
</protein>
<evidence type="ECO:0000256" key="2">
    <source>
        <dbReference type="ARBA" id="ARBA00006086"/>
    </source>
</evidence>
<feature type="domain" description="ELP1 three-helical bundle" evidence="11">
    <location>
        <begin position="975"/>
        <end position="1158"/>
    </location>
</feature>
<dbReference type="InterPro" id="IPR056165">
    <property type="entry name" value="Beta-prop_ELP1_2nd"/>
</dbReference>
<feature type="domain" description="ELP1 first N-terminal beta-propeller" evidence="7">
    <location>
        <begin position="17"/>
        <end position="381"/>
    </location>
</feature>
<feature type="domain" description="ELP1 TPR" evidence="9">
    <location>
        <begin position="803"/>
        <end position="966"/>
    </location>
</feature>
<dbReference type="PIRSF" id="PIRSF017233">
    <property type="entry name" value="IKAP"/>
    <property type="match status" value="1"/>
</dbReference>
<dbReference type="SUPFAM" id="SSF69322">
    <property type="entry name" value="Tricorn protease domain 2"/>
    <property type="match status" value="1"/>
</dbReference>
<evidence type="ECO:0000313" key="13">
    <source>
        <dbReference type="Proteomes" id="UP001642502"/>
    </source>
</evidence>
<dbReference type="InterPro" id="IPR056169">
    <property type="entry name" value="HB_ELP1"/>
</dbReference>